<comment type="caution">
    <text evidence="7">The sequence shown here is derived from an EMBL/GenBank/DDBJ whole genome shotgun (WGS) entry which is preliminary data.</text>
</comment>
<dbReference type="AlphaFoldDB" id="A0A1Y2EE35"/>
<evidence type="ECO:0000259" key="6">
    <source>
        <dbReference type="Pfam" id="PF08167"/>
    </source>
</evidence>
<feature type="compositionally biased region" description="Acidic residues" evidence="5">
    <location>
        <begin position="764"/>
        <end position="777"/>
    </location>
</feature>
<evidence type="ECO:0000256" key="4">
    <source>
        <dbReference type="ARBA" id="ARBA00023242"/>
    </source>
</evidence>
<dbReference type="RefSeq" id="XP_040719524.1">
    <property type="nucleotide sequence ID" value="XM_040865161.1"/>
</dbReference>
<gene>
    <name evidence="7" type="ORF">BCR38DRAFT_520516</name>
</gene>
<dbReference type="InterPro" id="IPR016024">
    <property type="entry name" value="ARM-type_fold"/>
</dbReference>
<evidence type="ECO:0000313" key="8">
    <source>
        <dbReference type="Proteomes" id="UP000193689"/>
    </source>
</evidence>
<dbReference type="OrthoDB" id="20900at2759"/>
<organism evidence="7 8">
    <name type="scientific">Pseudomassariella vexata</name>
    <dbReference type="NCBI Taxonomy" id="1141098"/>
    <lineage>
        <taxon>Eukaryota</taxon>
        <taxon>Fungi</taxon>
        <taxon>Dikarya</taxon>
        <taxon>Ascomycota</taxon>
        <taxon>Pezizomycotina</taxon>
        <taxon>Sordariomycetes</taxon>
        <taxon>Xylariomycetidae</taxon>
        <taxon>Amphisphaeriales</taxon>
        <taxon>Pseudomassariaceae</taxon>
        <taxon>Pseudomassariella</taxon>
    </lineage>
</organism>
<dbReference type="SUPFAM" id="SSF48371">
    <property type="entry name" value="ARM repeat"/>
    <property type="match status" value="1"/>
</dbReference>
<evidence type="ECO:0000256" key="5">
    <source>
        <dbReference type="SAM" id="MobiDB-lite"/>
    </source>
</evidence>
<keyword evidence="4" id="KW-0539">Nucleus</keyword>
<dbReference type="Pfam" id="PF08167">
    <property type="entry name" value="RIX1"/>
    <property type="match status" value="1"/>
</dbReference>
<name>A0A1Y2EE35_9PEZI</name>
<accession>A0A1Y2EE35</accession>
<evidence type="ECO:0000256" key="2">
    <source>
        <dbReference type="ARBA" id="ARBA00010511"/>
    </source>
</evidence>
<comment type="similarity">
    <text evidence="2">Belongs to the RIX1/PELP1 family.</text>
</comment>
<feature type="region of interest" description="Disordered" evidence="5">
    <location>
        <begin position="484"/>
        <end position="506"/>
    </location>
</feature>
<dbReference type="Proteomes" id="UP000193689">
    <property type="component" value="Unassembled WGS sequence"/>
</dbReference>
<evidence type="ECO:0000256" key="3">
    <source>
        <dbReference type="ARBA" id="ARBA00021502"/>
    </source>
</evidence>
<comment type="subcellular location">
    <subcellularLocation>
        <location evidence="1">Nucleus</location>
    </subcellularLocation>
</comment>
<dbReference type="EMBL" id="MCFJ01000002">
    <property type="protein sequence ID" value="ORY69574.1"/>
    <property type="molecule type" value="Genomic_DNA"/>
</dbReference>
<evidence type="ECO:0000313" key="7">
    <source>
        <dbReference type="EMBL" id="ORY69574.1"/>
    </source>
</evidence>
<protein>
    <recommendedName>
        <fullName evidence="3">Pre-rRNA-processing protein RIX1</fullName>
    </recommendedName>
</protein>
<keyword evidence="8" id="KW-1185">Reference proteome</keyword>
<dbReference type="PANTHER" id="PTHR34105:SF1">
    <property type="entry name" value="PROLINE-, GLUTAMIC ACID- AND LEUCINE-RICH PROTEIN 1"/>
    <property type="match status" value="1"/>
</dbReference>
<feature type="compositionally biased region" description="Low complexity" evidence="5">
    <location>
        <begin position="486"/>
        <end position="497"/>
    </location>
</feature>
<dbReference type="STRING" id="1141098.A0A1Y2EE35"/>
<dbReference type="PANTHER" id="PTHR34105">
    <property type="entry name" value="PROLINE-, GLUTAMIC ACID- AND LEUCINE-RICH PROTEIN 1"/>
    <property type="match status" value="1"/>
</dbReference>
<reference evidence="7 8" key="1">
    <citation type="submission" date="2016-07" db="EMBL/GenBank/DDBJ databases">
        <title>Pervasive Adenine N6-methylation of Active Genes in Fungi.</title>
        <authorList>
            <consortium name="DOE Joint Genome Institute"/>
            <person name="Mondo S.J."/>
            <person name="Dannebaum R.O."/>
            <person name="Kuo R.C."/>
            <person name="Labutti K."/>
            <person name="Haridas S."/>
            <person name="Kuo A."/>
            <person name="Salamov A."/>
            <person name="Ahrendt S.R."/>
            <person name="Lipzen A."/>
            <person name="Sullivan W."/>
            <person name="Andreopoulos W.B."/>
            <person name="Clum A."/>
            <person name="Lindquist E."/>
            <person name="Daum C."/>
            <person name="Ramamoorthy G.K."/>
            <person name="Gryganskyi A."/>
            <person name="Culley D."/>
            <person name="Magnuson J.K."/>
            <person name="James T.Y."/>
            <person name="O'Malley M.A."/>
            <person name="Stajich J.E."/>
            <person name="Spatafora J.W."/>
            <person name="Visel A."/>
            <person name="Grigoriev I.V."/>
        </authorList>
    </citation>
    <scope>NUCLEOTIDE SEQUENCE [LARGE SCALE GENOMIC DNA]</scope>
    <source>
        <strain evidence="7 8">CBS 129021</strain>
    </source>
</reference>
<proteinExistence type="inferred from homology"/>
<sequence>MSLVTLPPELRSLCRKLTSTKPEHLPNLLPFLLQDVQRCRGPLSEPLESKSSANGSEAAVLVHKLKTQVTTLLNGRSVQGRFAAVALVKAIIEAGGWQSLSESEPWVRGLLIILQKRGPIVIKELCVVTLTKIYMMIQRYQTLVRQIVTPTLPGFATACIQILKPTATSKAAKAPLSFNDTVFEAFSSLIPLFPTTLRPFAAQIRNVARPYLAPTTSDGQFVPEALQRSSRRLVVRLHMTAAKGGGSDEWAKHLTGLVKDVHNTADQVFRAVQETWESSSGYVRQAADFSLDPTGGGTSPDQLPEWTGVQAGSERIVGLLRFIGESLRCKTKTPVTIPVSSIFDLTRRISSIILRTSATEKSESTQMNAAVGREEKDELWSVFPDVQVAAMRLLSVLAQRLGRNFLPLAQETLDQILRMFDASYRLPEIRSVAFALSNVVLQLCRPSMTKINVDSLTLTIQSCCQDLLGAGGHLRVPRQQATMGLQNGSKSNNGSQNADSFLPSQSDEETLPVILEPEHKTAAEELLVTLFSNLPQQYINSSLRSRMLRTAILCRIKKAQVASVLHPARDKNGRTADAILPYLHQQFPHDEIVEILRFNLRPTGTGAVGDFMDHDDGMGIEYEASVDNPANGSTFDKPFEAAVPDAQGDTVMKNTASEAVVSGHHPVAEVQPSPFSTHQNKRVTKTTEVEAQLTSVNPLKRKTETDDIDVAVSKRVEVVAVDTTVVDHGFASVGTIIESSLGQMIKTGEDADNSDDESVHLQMELDESDDDAEEEEE</sequence>
<dbReference type="GeneID" id="63781373"/>
<feature type="domain" description="Pre-rRNA-processing protein RIX1 N-terminal" evidence="6">
    <location>
        <begin position="10"/>
        <end position="218"/>
    </location>
</feature>
<feature type="region of interest" description="Disordered" evidence="5">
    <location>
        <begin position="747"/>
        <end position="777"/>
    </location>
</feature>
<dbReference type="InParanoid" id="A0A1Y2EE35"/>
<evidence type="ECO:0000256" key="1">
    <source>
        <dbReference type="ARBA" id="ARBA00004123"/>
    </source>
</evidence>
<dbReference type="GO" id="GO:0005634">
    <property type="term" value="C:nucleus"/>
    <property type="evidence" value="ECO:0007669"/>
    <property type="project" value="UniProtKB-SubCell"/>
</dbReference>
<dbReference type="GO" id="GO:0006364">
    <property type="term" value="P:rRNA processing"/>
    <property type="evidence" value="ECO:0007669"/>
    <property type="project" value="TreeGrafter"/>
</dbReference>
<dbReference type="InterPro" id="IPR012583">
    <property type="entry name" value="RIX1_N"/>
</dbReference>